<dbReference type="GO" id="GO:0008234">
    <property type="term" value="F:cysteine-type peptidase activity"/>
    <property type="evidence" value="ECO:0007669"/>
    <property type="project" value="UniProtKB-KW"/>
</dbReference>
<keyword evidence="4" id="KW-0788">Thiol protease</keyword>
<dbReference type="AlphaFoldDB" id="B0T643"/>
<name>B0T643_CAUSK</name>
<dbReference type="EMBL" id="CP000927">
    <property type="protein sequence ID" value="ABZ72624.1"/>
    <property type="molecule type" value="Genomic_DNA"/>
</dbReference>
<dbReference type="SUPFAM" id="SSF102712">
    <property type="entry name" value="JAB1/MPN domain"/>
    <property type="match status" value="1"/>
</dbReference>
<accession>B0T643</accession>
<evidence type="ECO:0000256" key="3">
    <source>
        <dbReference type="ARBA" id="ARBA00022801"/>
    </source>
</evidence>
<feature type="domain" description="NlpC/P60" evidence="5">
    <location>
        <begin position="123"/>
        <end position="222"/>
    </location>
</feature>
<protein>
    <submittedName>
        <fullName evidence="6">NLP/P60 protein</fullName>
    </submittedName>
</protein>
<dbReference type="HOGENOM" id="CLU_1056436_0_0_5"/>
<dbReference type="CDD" id="cd08073">
    <property type="entry name" value="MPN_NLPC_P60"/>
    <property type="match status" value="1"/>
</dbReference>
<evidence type="ECO:0000256" key="4">
    <source>
        <dbReference type="ARBA" id="ARBA00022807"/>
    </source>
</evidence>
<reference evidence="6" key="1">
    <citation type="submission" date="2008-01" db="EMBL/GenBank/DDBJ databases">
        <title>Complete sequence of chromosome of Caulobacter sp. K31.</title>
        <authorList>
            <consortium name="US DOE Joint Genome Institute"/>
            <person name="Copeland A."/>
            <person name="Lucas S."/>
            <person name="Lapidus A."/>
            <person name="Barry K."/>
            <person name="Glavina del Rio T."/>
            <person name="Dalin E."/>
            <person name="Tice H."/>
            <person name="Pitluck S."/>
            <person name="Bruce D."/>
            <person name="Goodwin L."/>
            <person name="Thompson L.S."/>
            <person name="Brettin T."/>
            <person name="Detter J.C."/>
            <person name="Han C."/>
            <person name="Schmutz J."/>
            <person name="Larimer F."/>
            <person name="Land M."/>
            <person name="Hauser L."/>
            <person name="Kyrpides N."/>
            <person name="Kim E."/>
            <person name="Stephens C."/>
            <person name="Richardson P."/>
        </authorList>
    </citation>
    <scope>NUCLEOTIDE SEQUENCE [LARGE SCALE GENOMIC DNA]</scope>
    <source>
        <strain evidence="6">K31</strain>
    </source>
</reference>
<organism evidence="6">
    <name type="scientific">Caulobacter sp. (strain K31)</name>
    <dbReference type="NCBI Taxonomy" id="366602"/>
    <lineage>
        <taxon>Bacteria</taxon>
        <taxon>Pseudomonadati</taxon>
        <taxon>Pseudomonadota</taxon>
        <taxon>Alphaproteobacteria</taxon>
        <taxon>Caulobacterales</taxon>
        <taxon>Caulobacteraceae</taxon>
        <taxon>Caulobacter</taxon>
    </lineage>
</organism>
<dbReference type="Pfam" id="PF00877">
    <property type="entry name" value="NLPC_P60"/>
    <property type="match status" value="1"/>
</dbReference>
<sequence>MIPQEVWEQIKPIFALAYPCEAVVAVMPDLTWRHLENTAADPLRGFDISQADMADLMEEPPLVLLHSHCSGIADPSDLDTLQQMATGWTWGIVAVTGNLQGQVYNVAYPEVWGDEAPIPPLNGRTYLWAIRDCWSYVRDYYRLQGFDVPNVPRYRERSAYPPNHQAHRPFGHFPTLVGFEQVPRSQRQPGDCCTLIVQPEFNPNEPNHCAVYLGNGKYGQQLIGQTSNEWTPQNEELMLQKWSATFYRWKPTHGQSHHQGTAS</sequence>
<dbReference type="Gene3D" id="3.90.1720.10">
    <property type="entry name" value="endopeptidase domain like (from Nostoc punctiforme)"/>
    <property type="match status" value="1"/>
</dbReference>
<keyword evidence="2" id="KW-0645">Protease</keyword>
<comment type="similarity">
    <text evidence="1">Belongs to the peptidase C40 family.</text>
</comment>
<dbReference type="KEGG" id="cak:Caul_3497"/>
<dbReference type="STRING" id="366602.Caul_3497"/>
<dbReference type="InterPro" id="IPR000064">
    <property type="entry name" value="NLP_P60_dom"/>
</dbReference>
<evidence type="ECO:0000256" key="1">
    <source>
        <dbReference type="ARBA" id="ARBA00007074"/>
    </source>
</evidence>
<dbReference type="InterPro" id="IPR038765">
    <property type="entry name" value="Papain-like_cys_pep_sf"/>
</dbReference>
<dbReference type="GO" id="GO:0006508">
    <property type="term" value="P:proteolysis"/>
    <property type="evidence" value="ECO:0007669"/>
    <property type="project" value="UniProtKB-KW"/>
</dbReference>
<dbReference type="eggNOG" id="COG1310">
    <property type="taxonomic scope" value="Bacteria"/>
</dbReference>
<evidence type="ECO:0000313" key="6">
    <source>
        <dbReference type="EMBL" id="ABZ72624.1"/>
    </source>
</evidence>
<evidence type="ECO:0000259" key="5">
    <source>
        <dbReference type="Pfam" id="PF00877"/>
    </source>
</evidence>
<keyword evidence="3" id="KW-0378">Hydrolase</keyword>
<dbReference type="SUPFAM" id="SSF54001">
    <property type="entry name" value="Cysteine proteinases"/>
    <property type="match status" value="1"/>
</dbReference>
<gene>
    <name evidence="6" type="ordered locus">Caul_3497</name>
</gene>
<evidence type="ECO:0000256" key="2">
    <source>
        <dbReference type="ARBA" id="ARBA00022670"/>
    </source>
</evidence>
<proteinExistence type="inferred from homology"/>
<dbReference type="OrthoDB" id="1494599at2"/>